<feature type="transmembrane region" description="Helical" evidence="7">
    <location>
        <begin position="313"/>
        <end position="331"/>
    </location>
</feature>
<dbReference type="Pfam" id="PF00953">
    <property type="entry name" value="Glycos_transf_4"/>
    <property type="match status" value="1"/>
</dbReference>
<keyword evidence="9" id="KW-1185">Reference proteome</keyword>
<feature type="transmembrane region" description="Helical" evidence="7">
    <location>
        <begin position="6"/>
        <end position="26"/>
    </location>
</feature>
<dbReference type="CDD" id="cd06853">
    <property type="entry name" value="GT_WecA_like"/>
    <property type="match status" value="1"/>
</dbReference>
<feature type="transmembrane region" description="Helical" evidence="7">
    <location>
        <begin position="236"/>
        <end position="257"/>
    </location>
</feature>
<evidence type="ECO:0000256" key="7">
    <source>
        <dbReference type="SAM" id="Phobius"/>
    </source>
</evidence>
<comment type="caution">
    <text evidence="8">The sequence shown here is derived from an EMBL/GenBank/DDBJ whole genome shotgun (WGS) entry which is preliminary data.</text>
</comment>
<evidence type="ECO:0000256" key="5">
    <source>
        <dbReference type="ARBA" id="ARBA00022989"/>
    </source>
</evidence>
<evidence type="ECO:0000256" key="4">
    <source>
        <dbReference type="ARBA" id="ARBA00022692"/>
    </source>
</evidence>
<dbReference type="Proteomes" id="UP001314796">
    <property type="component" value="Unassembled WGS sequence"/>
</dbReference>
<feature type="transmembrane region" description="Helical" evidence="7">
    <location>
        <begin position="289"/>
        <end position="307"/>
    </location>
</feature>
<protein>
    <submittedName>
        <fullName evidence="8">UDP-GlcNAc:undecaprenyl-phosphate GlcNAc-1-phosphate transferase</fullName>
        <ecNumber evidence="8">2.7.8.33</ecNumber>
    </submittedName>
</protein>
<keyword evidence="2" id="KW-1003">Cell membrane</keyword>
<evidence type="ECO:0000313" key="8">
    <source>
        <dbReference type="EMBL" id="MBM7615118.1"/>
    </source>
</evidence>
<dbReference type="GO" id="GO:0036380">
    <property type="term" value="F:UDP-N-acetylglucosamine-undecaprenyl-phosphate N-acetylglucosaminephosphotransferase activity"/>
    <property type="evidence" value="ECO:0007669"/>
    <property type="project" value="UniProtKB-EC"/>
</dbReference>
<dbReference type="InterPro" id="IPR000715">
    <property type="entry name" value="Glycosyl_transferase_4"/>
</dbReference>
<name>A0ABS2NQA7_9FIRM</name>
<accession>A0ABS2NQA7</accession>
<organism evidence="8 9">
    <name type="scientific">Alkaliphilus hydrothermalis</name>
    <dbReference type="NCBI Taxonomy" id="1482730"/>
    <lineage>
        <taxon>Bacteria</taxon>
        <taxon>Bacillati</taxon>
        <taxon>Bacillota</taxon>
        <taxon>Clostridia</taxon>
        <taxon>Peptostreptococcales</taxon>
        <taxon>Natronincolaceae</taxon>
        <taxon>Alkaliphilus</taxon>
    </lineage>
</organism>
<feature type="transmembrane region" description="Helical" evidence="7">
    <location>
        <begin position="159"/>
        <end position="177"/>
    </location>
</feature>
<dbReference type="PROSITE" id="PS01348">
    <property type="entry name" value="MRAY_2"/>
    <property type="match status" value="1"/>
</dbReference>
<evidence type="ECO:0000313" key="9">
    <source>
        <dbReference type="Proteomes" id="UP001314796"/>
    </source>
</evidence>
<reference evidence="8 9" key="1">
    <citation type="submission" date="2021-01" db="EMBL/GenBank/DDBJ databases">
        <title>Genomic Encyclopedia of Type Strains, Phase IV (KMG-IV): sequencing the most valuable type-strain genomes for metagenomic binning, comparative biology and taxonomic classification.</title>
        <authorList>
            <person name="Goeker M."/>
        </authorList>
    </citation>
    <scope>NUCLEOTIDE SEQUENCE [LARGE SCALE GENOMIC DNA]</scope>
    <source>
        <strain evidence="8 9">DSM 25890</strain>
    </source>
</reference>
<evidence type="ECO:0000256" key="6">
    <source>
        <dbReference type="ARBA" id="ARBA00023136"/>
    </source>
</evidence>
<dbReference type="PANTHER" id="PTHR22926:SF3">
    <property type="entry name" value="UNDECAPRENYL-PHOSPHATE ALPHA-N-ACETYLGLUCOSAMINYL 1-PHOSPHATE TRANSFERASE"/>
    <property type="match status" value="1"/>
</dbReference>
<keyword evidence="6 7" id="KW-0472">Membrane</keyword>
<feature type="transmembrane region" description="Helical" evidence="7">
    <location>
        <begin position="72"/>
        <end position="88"/>
    </location>
</feature>
<proteinExistence type="predicted"/>
<dbReference type="EC" id="2.7.8.33" evidence="8"/>
<evidence type="ECO:0000256" key="1">
    <source>
        <dbReference type="ARBA" id="ARBA00004651"/>
    </source>
</evidence>
<feature type="transmembrane region" description="Helical" evidence="7">
    <location>
        <begin position="212"/>
        <end position="230"/>
    </location>
</feature>
<dbReference type="PANTHER" id="PTHR22926">
    <property type="entry name" value="PHOSPHO-N-ACETYLMURAMOYL-PENTAPEPTIDE-TRANSFERASE"/>
    <property type="match status" value="1"/>
</dbReference>
<evidence type="ECO:0000256" key="3">
    <source>
        <dbReference type="ARBA" id="ARBA00022679"/>
    </source>
</evidence>
<dbReference type="InterPro" id="IPR018480">
    <property type="entry name" value="PNAcMuramoyl-5peptid_Trfase_CS"/>
</dbReference>
<feature type="transmembrane region" description="Helical" evidence="7">
    <location>
        <begin position="46"/>
        <end position="66"/>
    </location>
</feature>
<dbReference type="EMBL" id="JAFBEE010000009">
    <property type="protein sequence ID" value="MBM7615118.1"/>
    <property type="molecule type" value="Genomic_DNA"/>
</dbReference>
<evidence type="ECO:0000256" key="2">
    <source>
        <dbReference type="ARBA" id="ARBA00022475"/>
    </source>
</evidence>
<gene>
    <name evidence="8" type="ORF">JOC73_001680</name>
</gene>
<comment type="subcellular location">
    <subcellularLocation>
        <location evidence="1">Cell membrane</location>
        <topology evidence="1">Multi-pass membrane protein</topology>
    </subcellularLocation>
</comment>
<dbReference type="RefSeq" id="WP_204401954.1">
    <property type="nucleotide sequence ID" value="NZ_JAFBEE010000009.1"/>
</dbReference>
<keyword evidence="3 8" id="KW-0808">Transferase</keyword>
<sequence>MEKYIIAFLIALMTSYILTPYAIKIAHRIGAIDVPKDNRRVHKTPIPRLGGLAIFSAFVITSLVMIPVNKQLAGILVGASMIVLIGIIDDVKQISAKYKLVVQIAAALVVIYSGVRIEYFSNPLNRGLIKVGIYSVPMTLFWIVGITNAVNLIDGLDGLAAGVSSIASITLAVIAFSNGQPEAALLLLILAGGALGFLPHNFNPAKIFMGDTGSLLIGFVLATVSVAGVIKSATVIAVAIPVLALGIPVFDTAFAIARRLVNRRPIMEADKGHLHHKLLDRGLSQKQTVLVLYSISGLLGASAVFISDTNSRVGAYTVLTAVACIILYGALRIGLVKKVVTEEKAKI</sequence>
<feature type="transmembrane region" description="Helical" evidence="7">
    <location>
        <begin position="183"/>
        <end position="200"/>
    </location>
</feature>
<keyword evidence="4 7" id="KW-0812">Transmembrane</keyword>
<feature type="transmembrane region" description="Helical" evidence="7">
    <location>
        <begin position="131"/>
        <end position="152"/>
    </location>
</feature>
<keyword evidence="5 7" id="KW-1133">Transmembrane helix</keyword>
<feature type="transmembrane region" description="Helical" evidence="7">
    <location>
        <begin position="100"/>
        <end position="119"/>
    </location>
</feature>